<feature type="compositionally biased region" description="Acidic residues" evidence="1">
    <location>
        <begin position="142"/>
        <end position="151"/>
    </location>
</feature>
<feature type="domain" description="PiggyBac transposable element-derived protein" evidence="2">
    <location>
        <begin position="205"/>
        <end position="315"/>
    </location>
</feature>
<organism evidence="3 4">
    <name type="scientific">Popillia japonica</name>
    <name type="common">Japanese beetle</name>
    <dbReference type="NCBI Taxonomy" id="7064"/>
    <lineage>
        <taxon>Eukaryota</taxon>
        <taxon>Metazoa</taxon>
        <taxon>Ecdysozoa</taxon>
        <taxon>Arthropoda</taxon>
        <taxon>Hexapoda</taxon>
        <taxon>Insecta</taxon>
        <taxon>Pterygota</taxon>
        <taxon>Neoptera</taxon>
        <taxon>Endopterygota</taxon>
        <taxon>Coleoptera</taxon>
        <taxon>Polyphaga</taxon>
        <taxon>Scarabaeiformia</taxon>
        <taxon>Scarabaeidae</taxon>
        <taxon>Rutelinae</taxon>
        <taxon>Popillia</taxon>
    </lineage>
</organism>
<accession>A0AAW1JJE9</accession>
<feature type="region of interest" description="Disordered" evidence="1">
    <location>
        <begin position="107"/>
        <end position="157"/>
    </location>
</feature>
<evidence type="ECO:0000313" key="3">
    <source>
        <dbReference type="EMBL" id="KAK9703520.1"/>
    </source>
</evidence>
<proteinExistence type="predicted"/>
<feature type="region of interest" description="Disordered" evidence="1">
    <location>
        <begin position="320"/>
        <end position="340"/>
    </location>
</feature>
<evidence type="ECO:0000313" key="4">
    <source>
        <dbReference type="Proteomes" id="UP001458880"/>
    </source>
</evidence>
<gene>
    <name evidence="3" type="ORF">QE152_g29299</name>
</gene>
<dbReference type="EMBL" id="JASPKY010000368">
    <property type="protein sequence ID" value="KAK9703520.1"/>
    <property type="molecule type" value="Genomic_DNA"/>
</dbReference>
<dbReference type="InterPro" id="IPR029526">
    <property type="entry name" value="PGBD"/>
</dbReference>
<dbReference type="AlphaFoldDB" id="A0AAW1JJE9"/>
<dbReference type="Proteomes" id="UP001458880">
    <property type="component" value="Unassembled WGS sequence"/>
</dbReference>
<reference evidence="3 4" key="1">
    <citation type="journal article" date="2024" name="BMC Genomics">
        <title>De novo assembly and annotation of Popillia japonica's genome with initial clues to its potential as an invasive pest.</title>
        <authorList>
            <person name="Cucini C."/>
            <person name="Boschi S."/>
            <person name="Funari R."/>
            <person name="Cardaioli E."/>
            <person name="Iannotti N."/>
            <person name="Marturano G."/>
            <person name="Paoli F."/>
            <person name="Bruttini M."/>
            <person name="Carapelli A."/>
            <person name="Frati F."/>
            <person name="Nardi F."/>
        </authorList>
    </citation>
    <scope>NUCLEOTIDE SEQUENCE [LARGE SCALE GENOMIC DNA]</scope>
    <source>
        <strain evidence="3">DMR45628</strain>
    </source>
</reference>
<feature type="compositionally biased region" description="Acidic residues" evidence="1">
    <location>
        <begin position="117"/>
        <end position="131"/>
    </location>
</feature>
<dbReference type="PANTHER" id="PTHR46599:SF6">
    <property type="entry name" value="DUAL SPECIFICITY PHOSPHATASE 26"/>
    <property type="match status" value="1"/>
</dbReference>
<evidence type="ECO:0000256" key="1">
    <source>
        <dbReference type="SAM" id="MobiDB-lite"/>
    </source>
</evidence>
<dbReference type="PANTHER" id="PTHR46599">
    <property type="entry name" value="PIGGYBAC TRANSPOSABLE ELEMENT-DERIVED PROTEIN 4"/>
    <property type="match status" value="1"/>
</dbReference>
<evidence type="ECO:0000259" key="2">
    <source>
        <dbReference type="Pfam" id="PF13843"/>
    </source>
</evidence>
<keyword evidence="4" id="KW-1185">Reference proteome</keyword>
<comment type="caution">
    <text evidence="3">The sequence shown here is derived from an EMBL/GenBank/DDBJ whole genome shotgun (WGS) entry which is preliminary data.</text>
</comment>
<sequence length="361" mass="41322">METKNYLQPNKPELGLVVKLRTLKSCVLLHFLCLLVTKKGRRKRREVVQSRAITLELESPGRGGRWFSPELSLNWSHQLFSKLSAIVRDVRVHCFLSDDDGEIDVIEGLTDNKGNSEADEDNSGPDNEDNSEIDRSSGDSDANNEDEDSDDQANTNGQTFVSKNKQVWHAAPVKLSQGRLGQQNILREKSGPTRYANREVDSIYSAFLIFFREPLMKIIVKWINVEGNTVFGNRWKEIDQNELQKFVGVLILIGAYKSRNEEISQLWSKKDGRKIFNDIMSRNRFQNILRVISNCDKKLRKRRNFIIELGKQLAQYQENPESAEACTSRRTAEPPRKNKFKHNENCCNSHMGPMDPGGSYS</sequence>
<feature type="compositionally biased region" description="Basic and acidic residues" evidence="1">
    <location>
        <begin position="330"/>
        <end position="340"/>
    </location>
</feature>
<dbReference type="Pfam" id="PF13843">
    <property type="entry name" value="DDE_Tnp_1_7"/>
    <property type="match status" value="1"/>
</dbReference>
<protein>
    <submittedName>
        <fullName evidence="3">Transposase IS4</fullName>
    </submittedName>
</protein>
<name>A0AAW1JJE9_POPJA</name>